<dbReference type="Proteomes" id="UP000011761">
    <property type="component" value="Unassembled WGS sequence"/>
</dbReference>
<keyword evidence="3" id="KW-1185">Reference proteome</keyword>
<organism evidence="2 3">
    <name type="scientific">Baudoinia panamericana (strain UAMH 10762)</name>
    <name type="common">Angels' share fungus</name>
    <name type="synonym">Baudoinia compniacensis (strain UAMH 10762)</name>
    <dbReference type="NCBI Taxonomy" id="717646"/>
    <lineage>
        <taxon>Eukaryota</taxon>
        <taxon>Fungi</taxon>
        <taxon>Dikarya</taxon>
        <taxon>Ascomycota</taxon>
        <taxon>Pezizomycotina</taxon>
        <taxon>Dothideomycetes</taxon>
        <taxon>Dothideomycetidae</taxon>
        <taxon>Mycosphaerellales</taxon>
        <taxon>Teratosphaeriaceae</taxon>
        <taxon>Baudoinia</taxon>
    </lineage>
</organism>
<dbReference type="PANTHER" id="PTHR33558">
    <property type="entry name" value="GLUTAREDOXIN-LIKE PROTEIN C5ORF63 HOMOLOG"/>
    <property type="match status" value="1"/>
</dbReference>
<dbReference type="InterPro" id="IPR036249">
    <property type="entry name" value="Thioredoxin-like_sf"/>
</dbReference>
<dbReference type="eggNOG" id="ENOG502SC8X">
    <property type="taxonomic scope" value="Eukaryota"/>
</dbReference>
<dbReference type="KEGG" id="bcom:BAUCODRAFT_62285"/>
<dbReference type="InterPro" id="IPR008554">
    <property type="entry name" value="Glutaredoxin-like"/>
</dbReference>
<dbReference type="Pfam" id="PF05768">
    <property type="entry name" value="Glrx-like"/>
    <property type="match status" value="1"/>
</dbReference>
<dbReference type="HOGENOM" id="CLU_125054_0_2_1"/>
<protein>
    <recommendedName>
        <fullName evidence="1">Glutaredoxin-like protein</fullName>
    </recommendedName>
</protein>
<comment type="similarity">
    <text evidence="1">Belongs to the glutaredoxin family.</text>
</comment>
<dbReference type="SUPFAM" id="SSF52833">
    <property type="entry name" value="Thioredoxin-like"/>
    <property type="match status" value="1"/>
</dbReference>
<gene>
    <name evidence="2" type="ORF">BAUCODRAFT_62285</name>
</gene>
<dbReference type="EMBL" id="KB445550">
    <property type="protein sequence ID" value="EMD01141.1"/>
    <property type="molecule type" value="Genomic_DNA"/>
</dbReference>
<dbReference type="OrthoDB" id="429967at2759"/>
<reference evidence="2 3" key="1">
    <citation type="journal article" date="2012" name="PLoS Pathog.">
        <title>Diverse lifestyles and strategies of plant pathogenesis encoded in the genomes of eighteen Dothideomycetes fungi.</title>
        <authorList>
            <person name="Ohm R.A."/>
            <person name="Feau N."/>
            <person name="Henrissat B."/>
            <person name="Schoch C.L."/>
            <person name="Horwitz B.A."/>
            <person name="Barry K.W."/>
            <person name="Condon B.J."/>
            <person name="Copeland A.C."/>
            <person name="Dhillon B."/>
            <person name="Glaser F."/>
            <person name="Hesse C.N."/>
            <person name="Kosti I."/>
            <person name="LaButti K."/>
            <person name="Lindquist E.A."/>
            <person name="Lucas S."/>
            <person name="Salamov A.A."/>
            <person name="Bradshaw R.E."/>
            <person name="Ciuffetti L."/>
            <person name="Hamelin R.C."/>
            <person name="Kema G.H.J."/>
            <person name="Lawrence C."/>
            <person name="Scott J.A."/>
            <person name="Spatafora J.W."/>
            <person name="Turgeon B.G."/>
            <person name="de Wit P.J.G.M."/>
            <person name="Zhong S."/>
            <person name="Goodwin S.B."/>
            <person name="Grigoriev I.V."/>
        </authorList>
    </citation>
    <scope>NUCLEOTIDE SEQUENCE [LARGE SCALE GENOMIC DNA]</scope>
    <source>
        <strain evidence="2 3">UAMH 10762</strain>
    </source>
</reference>
<dbReference type="Gene3D" id="3.40.30.10">
    <property type="entry name" value="Glutaredoxin"/>
    <property type="match status" value="1"/>
</dbReference>
<proteinExistence type="inferred from homology"/>
<dbReference type="AlphaFoldDB" id="M2NQ45"/>
<dbReference type="OMA" id="SDVWDKR"/>
<dbReference type="PANTHER" id="PTHR33558:SF1">
    <property type="entry name" value="GLUTAREDOXIN-LIKE PROTEIN C5ORF63 HOMOLOG"/>
    <property type="match status" value="1"/>
</dbReference>
<name>M2NQ45_BAUPA</name>
<dbReference type="InterPro" id="IPR052565">
    <property type="entry name" value="Glutaredoxin-like_YDR286C"/>
</dbReference>
<keyword evidence="1" id="KW-0249">Electron transport</keyword>
<dbReference type="GeneID" id="19115990"/>
<evidence type="ECO:0000313" key="3">
    <source>
        <dbReference type="Proteomes" id="UP000011761"/>
    </source>
</evidence>
<evidence type="ECO:0000313" key="2">
    <source>
        <dbReference type="EMBL" id="EMD01141.1"/>
    </source>
</evidence>
<dbReference type="RefSeq" id="XP_007672325.1">
    <property type="nucleotide sequence ID" value="XM_007674135.1"/>
</dbReference>
<sequence length="106" mass="12769">MRATERLWQHALRVTLFSRPNCSLCVDAKEVLSKVWDKRHFEYREMDVMRHKRWKDLYEFDVPVVHFDRKAGGNEDFETTAQARKLMHRINETEVQSVMDEVEKAD</sequence>
<evidence type="ECO:0000256" key="1">
    <source>
        <dbReference type="RuleBase" id="RU363082"/>
    </source>
</evidence>
<accession>M2NQ45</accession>
<keyword evidence="1" id="KW-0813">Transport</keyword>